<dbReference type="Proteomes" id="UP001305414">
    <property type="component" value="Unassembled WGS sequence"/>
</dbReference>
<feature type="compositionally biased region" description="Basic and acidic residues" evidence="1">
    <location>
        <begin position="42"/>
        <end position="64"/>
    </location>
</feature>
<dbReference type="EMBL" id="JAWHQM010000026">
    <property type="protein sequence ID" value="KAK5632661.1"/>
    <property type="molecule type" value="Genomic_DNA"/>
</dbReference>
<gene>
    <name evidence="2" type="ORF">RRF57_008375</name>
</gene>
<evidence type="ECO:0000313" key="3">
    <source>
        <dbReference type="Proteomes" id="UP001305414"/>
    </source>
</evidence>
<proteinExistence type="predicted"/>
<accession>A0AAN7ZAX8</accession>
<organism evidence="2 3">
    <name type="scientific">Xylaria bambusicola</name>
    <dbReference type="NCBI Taxonomy" id="326684"/>
    <lineage>
        <taxon>Eukaryota</taxon>
        <taxon>Fungi</taxon>
        <taxon>Dikarya</taxon>
        <taxon>Ascomycota</taxon>
        <taxon>Pezizomycotina</taxon>
        <taxon>Sordariomycetes</taxon>
        <taxon>Xylariomycetidae</taxon>
        <taxon>Xylariales</taxon>
        <taxon>Xylariaceae</taxon>
        <taxon>Xylaria</taxon>
    </lineage>
</organism>
<reference evidence="2 3" key="1">
    <citation type="submission" date="2023-10" db="EMBL/GenBank/DDBJ databases">
        <title>Draft genome sequence of Xylaria bambusicola isolate GMP-LS, the root and basal stem rot pathogen of sugarcane in Indonesia.</title>
        <authorList>
            <person name="Selvaraj P."/>
            <person name="Muralishankar V."/>
            <person name="Muruganantham S."/>
            <person name="Sp S."/>
            <person name="Haryani S."/>
            <person name="Lau K.J.X."/>
            <person name="Naqvi N.I."/>
        </authorList>
    </citation>
    <scope>NUCLEOTIDE SEQUENCE [LARGE SCALE GENOMIC DNA]</scope>
    <source>
        <strain evidence="2">GMP-LS</strain>
    </source>
</reference>
<feature type="region of interest" description="Disordered" evidence="1">
    <location>
        <begin position="1"/>
        <end position="64"/>
    </location>
</feature>
<dbReference type="AlphaFoldDB" id="A0AAN7ZAX8"/>
<keyword evidence="3" id="KW-1185">Reference proteome</keyword>
<evidence type="ECO:0000313" key="2">
    <source>
        <dbReference type="EMBL" id="KAK5632661.1"/>
    </source>
</evidence>
<name>A0AAN7ZAX8_9PEZI</name>
<protein>
    <submittedName>
        <fullName evidence="2">Uncharacterized protein</fullName>
    </submittedName>
</protein>
<comment type="caution">
    <text evidence="2">The sequence shown here is derived from an EMBL/GenBank/DDBJ whole genome shotgun (WGS) entry which is preliminary data.</text>
</comment>
<evidence type="ECO:0000256" key="1">
    <source>
        <dbReference type="SAM" id="MobiDB-lite"/>
    </source>
</evidence>
<sequence length="64" mass="7278">MADAEYIGNTTRYGEAEPIAKHRSQRQRNPDSCGTRTVPEQSHGKEDAEVYSDRKSHQFNDHCA</sequence>
<feature type="compositionally biased region" description="Polar residues" evidence="1">
    <location>
        <begin position="30"/>
        <end position="40"/>
    </location>
</feature>